<comment type="caution">
    <text evidence="1">The sequence shown here is derived from an EMBL/GenBank/DDBJ whole genome shotgun (WGS) entry which is preliminary data.</text>
</comment>
<accession>A0A7C5P8U5</accession>
<name>A0A7C5P8U5_9BACT</name>
<reference evidence="1" key="1">
    <citation type="journal article" date="2020" name="mSystems">
        <title>Genome- and Community-Level Interaction Insights into Carbon Utilization and Element Cycling Functions of Hydrothermarchaeota in Hydrothermal Sediment.</title>
        <authorList>
            <person name="Zhou Z."/>
            <person name="Liu Y."/>
            <person name="Xu W."/>
            <person name="Pan J."/>
            <person name="Luo Z.H."/>
            <person name="Li M."/>
        </authorList>
    </citation>
    <scope>NUCLEOTIDE SEQUENCE [LARGE SCALE GENOMIC DNA]</scope>
    <source>
        <strain evidence="1">SpSt-1019</strain>
    </source>
</reference>
<dbReference type="AlphaFoldDB" id="A0A7C5P8U5"/>
<sequence>MLKKYMLSSLTVEQNKNTFLEQDAQGTLVVLKNVKSKRHPEQDAQGTIKALRVSYIFTE</sequence>
<gene>
    <name evidence="1" type="ORF">ENL70_06755</name>
</gene>
<evidence type="ECO:0000313" key="1">
    <source>
        <dbReference type="EMBL" id="HHI66228.1"/>
    </source>
</evidence>
<protein>
    <submittedName>
        <fullName evidence="1">Uncharacterized protein</fullName>
    </submittedName>
</protein>
<dbReference type="EMBL" id="DRUY01000228">
    <property type="protein sequence ID" value="HHI66228.1"/>
    <property type="molecule type" value="Genomic_DNA"/>
</dbReference>
<proteinExistence type="predicted"/>
<organism evidence="1">
    <name type="scientific">Thermodesulfobium narugense</name>
    <dbReference type="NCBI Taxonomy" id="184064"/>
    <lineage>
        <taxon>Bacteria</taxon>
        <taxon>Pseudomonadati</taxon>
        <taxon>Thermodesulfobiota</taxon>
        <taxon>Thermodesulfobiia</taxon>
        <taxon>Thermodesulfobiales</taxon>
        <taxon>Thermodesulfobiaceae</taxon>
        <taxon>Thermodesulfobium</taxon>
    </lineage>
</organism>